<gene>
    <name evidence="1" type="ORF">SCUCBS95973_007257</name>
</gene>
<accession>A0ABP0CC91</accession>
<keyword evidence="2" id="KW-1185">Reference proteome</keyword>
<evidence type="ECO:0000313" key="1">
    <source>
        <dbReference type="EMBL" id="CAK7229538.1"/>
    </source>
</evidence>
<evidence type="ECO:0000313" key="2">
    <source>
        <dbReference type="Proteomes" id="UP001642405"/>
    </source>
</evidence>
<sequence length="194" mass="22456">MGLHLYADHSPPRRPWGFASCFAVALDSDVKGQQHDPGANLEPPEHGLPNRLREEQDFDDAWLSMDEYENSRYREVVRRVRMARAVGWFHRQAAKAKAKARARRPRFWTKTKIPPQASSASSSAADREDAKIIRPAWRAERRASTSVSEPLLPLHEVEGPDNHKEEHWRLGADPELHIIYRRKDGRVEERRRSV</sequence>
<reference evidence="1 2" key="1">
    <citation type="submission" date="2024-01" db="EMBL/GenBank/DDBJ databases">
        <authorList>
            <person name="Allen C."/>
            <person name="Tagirdzhanova G."/>
        </authorList>
    </citation>
    <scope>NUCLEOTIDE SEQUENCE [LARGE SCALE GENOMIC DNA]</scope>
</reference>
<dbReference type="EMBL" id="CAWUHB010000049">
    <property type="protein sequence ID" value="CAK7229538.1"/>
    <property type="molecule type" value="Genomic_DNA"/>
</dbReference>
<name>A0ABP0CC91_9PEZI</name>
<protein>
    <submittedName>
        <fullName evidence="1">Uncharacterized protein</fullName>
    </submittedName>
</protein>
<proteinExistence type="predicted"/>
<dbReference type="Proteomes" id="UP001642405">
    <property type="component" value="Unassembled WGS sequence"/>
</dbReference>
<comment type="caution">
    <text evidence="1">The sequence shown here is derived from an EMBL/GenBank/DDBJ whole genome shotgun (WGS) entry which is preliminary data.</text>
</comment>
<organism evidence="1 2">
    <name type="scientific">Sporothrix curviconia</name>
    <dbReference type="NCBI Taxonomy" id="1260050"/>
    <lineage>
        <taxon>Eukaryota</taxon>
        <taxon>Fungi</taxon>
        <taxon>Dikarya</taxon>
        <taxon>Ascomycota</taxon>
        <taxon>Pezizomycotina</taxon>
        <taxon>Sordariomycetes</taxon>
        <taxon>Sordariomycetidae</taxon>
        <taxon>Ophiostomatales</taxon>
        <taxon>Ophiostomataceae</taxon>
        <taxon>Sporothrix</taxon>
    </lineage>
</organism>